<evidence type="ECO:0000313" key="1">
    <source>
        <dbReference type="EMBL" id="MBA4505699.1"/>
    </source>
</evidence>
<protein>
    <submittedName>
        <fullName evidence="1">Trehalose synthase</fullName>
    </submittedName>
</protein>
<organism evidence="1 2">
    <name type="scientific">Corynebacterium sanguinis</name>
    <dbReference type="NCBI Taxonomy" id="2594913"/>
    <lineage>
        <taxon>Bacteria</taxon>
        <taxon>Bacillati</taxon>
        <taxon>Actinomycetota</taxon>
        <taxon>Actinomycetes</taxon>
        <taxon>Mycobacteriales</taxon>
        <taxon>Corynebacteriaceae</taxon>
        <taxon>Corynebacterium</taxon>
    </lineage>
</organism>
<evidence type="ECO:0000313" key="2">
    <source>
        <dbReference type="Proteomes" id="UP000580709"/>
    </source>
</evidence>
<name>A0A838WUY9_9CORY</name>
<feature type="non-terminal residue" evidence="1">
    <location>
        <position position="51"/>
    </location>
</feature>
<accession>A0A838WUY9</accession>
<dbReference type="AlphaFoldDB" id="A0A838WUY9"/>
<gene>
    <name evidence="1" type="ORF">H0H28_10300</name>
</gene>
<dbReference type="Proteomes" id="UP000580709">
    <property type="component" value="Unassembled WGS sequence"/>
</dbReference>
<proteinExistence type="predicted"/>
<dbReference type="EMBL" id="JACEOR010000445">
    <property type="protein sequence ID" value="MBA4505699.1"/>
    <property type="molecule type" value="Genomic_DNA"/>
</dbReference>
<sequence length="51" mass="5669">MIDLTQERFYGAKSEAIDAVEVAASLELDGFSWQILHVTHGDVTDSYQVLV</sequence>
<keyword evidence="2" id="KW-1185">Reference proteome</keyword>
<comment type="caution">
    <text evidence="1">The sequence shown here is derived from an EMBL/GenBank/DDBJ whole genome shotgun (WGS) entry which is preliminary data.</text>
</comment>
<reference evidence="1 2" key="1">
    <citation type="submission" date="2020-07" db="EMBL/GenBank/DDBJ databases">
        <authorList>
            <person name="Khare M."/>
        </authorList>
    </citation>
    <scope>NUCLEOTIDE SEQUENCE [LARGE SCALE GENOMIC DNA]</scope>
    <source>
        <strain evidence="1 2">P8776</strain>
    </source>
</reference>